<keyword evidence="3" id="KW-0677">Repeat</keyword>
<evidence type="ECO:0000259" key="11">
    <source>
        <dbReference type="SMART" id="SM00322"/>
    </source>
</evidence>
<evidence type="ECO:0000256" key="5">
    <source>
        <dbReference type="ARBA" id="ARBA00022902"/>
    </source>
</evidence>
<protein>
    <submittedName>
        <fullName evidence="12">RNA-binding protein Nova-1-like</fullName>
    </submittedName>
</protein>
<dbReference type="InterPro" id="IPR004088">
    <property type="entry name" value="KH_dom_type_1"/>
</dbReference>
<keyword evidence="6" id="KW-0508">mRNA splicing</keyword>
<comment type="subunit">
    <text evidence="8">Interacts with PTBP2; the interaction is direct.</text>
</comment>
<evidence type="ECO:0000256" key="2">
    <source>
        <dbReference type="ARBA" id="ARBA00022664"/>
    </source>
</evidence>
<dbReference type="RefSeq" id="XP_016133708.1">
    <property type="nucleotide sequence ID" value="XM_016278222.1"/>
</dbReference>
<dbReference type="CDD" id="cd22436">
    <property type="entry name" value="KH-I_NOVA_rpt2"/>
    <property type="match status" value="1"/>
</dbReference>
<sequence length="496" mass="51168">MMAGGAVQQNGIFSNPHHHNQQPHMESDPPDSRKRPLETPTEASSTKRTNTGEEGEYFLKVLIPSYAAGSIIGKGGQTIVQLQKETGATIKLSKSKDFYPGTTERVCLVQGTVEALNSVHDFIAEKVREMPQSAQKTEPVSILQPQTTVNPDRVKQAKLIVPNSTAGLIIGKGGATVKAVMEQSGAWVQLSQKPEGINLQERVVTISGEPEQNRKAVEIIVQKIQEDPQSSSCLNISYSNISGPVANSNPTGSPYANSAEVMPAAAAAAAATASSLLGQASLAGVGAFPTTMSSFSGNDLLTITSALNTLASYGYNTNSLGLGLNPAAASGVLAAVAASANPAAAAAANLLASYANDASTSSGHHATSLGGFTLGSLAAATGATNGYLSAASPLMASSLLATEKLTEGAKDVVEIAVPENLVGAILGKGGKTLVEYQELTGARIQISKKGEFVPGTRNRKVTITGSPAATQAAQYLISQRITYEQGVRATNPQKVG</sequence>
<dbReference type="GO" id="GO:0008380">
    <property type="term" value="P:RNA splicing"/>
    <property type="evidence" value="ECO:0007669"/>
    <property type="project" value="UniProtKB-KW"/>
</dbReference>
<dbReference type="Pfam" id="PF00013">
    <property type="entry name" value="KH_1"/>
    <property type="match status" value="3"/>
</dbReference>
<dbReference type="InterPro" id="IPR047275">
    <property type="entry name" value="KH-I_NOVA_rpt1"/>
</dbReference>
<dbReference type="GO" id="GO:0007399">
    <property type="term" value="P:nervous system development"/>
    <property type="evidence" value="ECO:0007669"/>
    <property type="project" value="UniProtKB-KW"/>
</dbReference>
<evidence type="ECO:0000256" key="4">
    <source>
        <dbReference type="ARBA" id="ARBA00022884"/>
    </source>
</evidence>
<gene>
    <name evidence="12" type="primary">nova2</name>
</gene>
<dbReference type="Proteomes" id="UP000472262">
    <property type="component" value="Unassembled WGS sequence"/>
</dbReference>
<dbReference type="FunFam" id="3.30.1370.10:FF:000022">
    <property type="entry name" value="RNA-binding protein Nova-1 isoform 1"/>
    <property type="match status" value="1"/>
</dbReference>
<feature type="compositionally biased region" description="Basic and acidic residues" evidence="10">
    <location>
        <begin position="25"/>
        <end position="37"/>
    </location>
</feature>
<reference evidence="12" key="1">
    <citation type="submission" date="2025-08" db="UniProtKB">
        <authorList>
            <consortium name="Ensembl"/>
        </authorList>
    </citation>
    <scope>IDENTIFICATION</scope>
</reference>
<dbReference type="FunFam" id="3.30.1370.10:FF:000019">
    <property type="entry name" value="RNA-binding protein Nova-1 isoform 1"/>
    <property type="match status" value="1"/>
</dbReference>
<evidence type="ECO:0000313" key="12">
    <source>
        <dbReference type="Ensembl" id="ENSSGRP00000075051.1"/>
    </source>
</evidence>
<dbReference type="FunFam" id="3.30.1370.10:FF:000020">
    <property type="entry name" value="RNA-binding protein Nova-1 isoform 1"/>
    <property type="match status" value="1"/>
</dbReference>
<keyword evidence="13" id="KW-1185">Reference proteome</keyword>
<dbReference type="AlphaFoldDB" id="A0A672QGH7"/>
<dbReference type="CTD" id="4858"/>
<dbReference type="PANTHER" id="PTHR10288">
    <property type="entry name" value="KH DOMAIN CONTAINING RNA BINDING PROTEIN"/>
    <property type="match status" value="1"/>
</dbReference>
<dbReference type="OrthoDB" id="441329at2759"/>
<proteinExistence type="predicted"/>
<dbReference type="GO" id="GO:0006397">
    <property type="term" value="P:mRNA processing"/>
    <property type="evidence" value="ECO:0007669"/>
    <property type="project" value="UniProtKB-KW"/>
</dbReference>
<keyword evidence="4 9" id="KW-0694">RNA-binding</keyword>
<dbReference type="InterPro" id="IPR047274">
    <property type="entry name" value="KH-I_NOVA_rpt3"/>
</dbReference>
<dbReference type="GeneID" id="107589717"/>
<evidence type="ECO:0000256" key="1">
    <source>
        <dbReference type="ARBA" id="ARBA00004123"/>
    </source>
</evidence>
<dbReference type="PROSITE" id="PS50084">
    <property type="entry name" value="KH_TYPE_1"/>
    <property type="match status" value="3"/>
</dbReference>
<evidence type="ECO:0000313" key="13">
    <source>
        <dbReference type="Proteomes" id="UP000472262"/>
    </source>
</evidence>
<dbReference type="InterPro" id="IPR004087">
    <property type="entry name" value="KH_dom"/>
</dbReference>
<evidence type="ECO:0000256" key="6">
    <source>
        <dbReference type="ARBA" id="ARBA00023187"/>
    </source>
</evidence>
<dbReference type="InterPro" id="IPR047276">
    <property type="entry name" value="KH-I_NOVA_rpt2"/>
</dbReference>
<dbReference type="GO" id="GO:0005634">
    <property type="term" value="C:nucleus"/>
    <property type="evidence" value="ECO:0007669"/>
    <property type="project" value="UniProtKB-SubCell"/>
</dbReference>
<feature type="domain" description="K Homology" evidence="11">
    <location>
        <begin position="153"/>
        <end position="225"/>
    </location>
</feature>
<reference evidence="12" key="2">
    <citation type="submission" date="2025-09" db="UniProtKB">
        <authorList>
            <consortium name="Ensembl"/>
        </authorList>
    </citation>
    <scope>IDENTIFICATION</scope>
</reference>
<evidence type="ECO:0000256" key="7">
    <source>
        <dbReference type="ARBA" id="ARBA00023242"/>
    </source>
</evidence>
<feature type="region of interest" description="Disordered" evidence="10">
    <location>
        <begin position="1"/>
        <end position="51"/>
    </location>
</feature>
<organism evidence="12 13">
    <name type="scientific">Sinocyclocheilus grahami</name>
    <name type="common">Dianchi golden-line fish</name>
    <name type="synonym">Barbus grahami</name>
    <dbReference type="NCBI Taxonomy" id="75366"/>
    <lineage>
        <taxon>Eukaryota</taxon>
        <taxon>Metazoa</taxon>
        <taxon>Chordata</taxon>
        <taxon>Craniata</taxon>
        <taxon>Vertebrata</taxon>
        <taxon>Euteleostomi</taxon>
        <taxon>Actinopterygii</taxon>
        <taxon>Neopterygii</taxon>
        <taxon>Teleostei</taxon>
        <taxon>Ostariophysi</taxon>
        <taxon>Cypriniformes</taxon>
        <taxon>Cyprinidae</taxon>
        <taxon>Cyprininae</taxon>
        <taxon>Sinocyclocheilus</taxon>
    </lineage>
</organism>
<dbReference type="Ensembl" id="ENSSGRT00000079899.1">
    <property type="protein sequence ID" value="ENSSGRP00000075051.1"/>
    <property type="gene ID" value="ENSSGRG00000038087.1"/>
</dbReference>
<accession>A0A672QGH7</accession>
<evidence type="ECO:0000256" key="9">
    <source>
        <dbReference type="PROSITE-ProRule" id="PRU00117"/>
    </source>
</evidence>
<comment type="subcellular location">
    <subcellularLocation>
        <location evidence="1">Nucleus</location>
    </subcellularLocation>
</comment>
<dbReference type="SUPFAM" id="SSF54791">
    <property type="entry name" value="Eukaryotic type KH-domain (KH-domain type I)"/>
    <property type="match status" value="3"/>
</dbReference>
<dbReference type="InterPro" id="IPR036612">
    <property type="entry name" value="KH_dom_type_1_sf"/>
</dbReference>
<dbReference type="GO" id="GO:0003723">
    <property type="term" value="F:RNA binding"/>
    <property type="evidence" value="ECO:0007669"/>
    <property type="project" value="UniProtKB-UniRule"/>
</dbReference>
<keyword evidence="5" id="KW-0524">Neurogenesis</keyword>
<dbReference type="SMART" id="SM00322">
    <property type="entry name" value="KH"/>
    <property type="match status" value="3"/>
</dbReference>
<feature type="domain" description="K Homology" evidence="11">
    <location>
        <begin position="409"/>
        <end position="482"/>
    </location>
</feature>
<feature type="domain" description="K Homology" evidence="11">
    <location>
        <begin position="55"/>
        <end position="128"/>
    </location>
</feature>
<name>A0A672QGH7_SINGR</name>
<keyword evidence="2" id="KW-0507">mRNA processing</keyword>
<dbReference type="Gene3D" id="3.30.1370.10">
    <property type="entry name" value="K Homology domain, type 1"/>
    <property type="match status" value="3"/>
</dbReference>
<evidence type="ECO:0000256" key="10">
    <source>
        <dbReference type="SAM" id="MobiDB-lite"/>
    </source>
</evidence>
<keyword evidence="7" id="KW-0539">Nucleus</keyword>
<dbReference type="CDD" id="cd09031">
    <property type="entry name" value="KH-I_NOVA_rpt3"/>
    <property type="match status" value="1"/>
</dbReference>
<evidence type="ECO:0000256" key="3">
    <source>
        <dbReference type="ARBA" id="ARBA00022737"/>
    </source>
</evidence>
<evidence type="ECO:0000256" key="8">
    <source>
        <dbReference type="ARBA" id="ARBA00034798"/>
    </source>
</evidence>
<dbReference type="CDD" id="cd22435">
    <property type="entry name" value="KH-I_NOVA_rpt1"/>
    <property type="match status" value="1"/>
</dbReference>